<name>A0AAW4RV80_XANCI</name>
<dbReference type="AlphaFoldDB" id="A0AAW4RV80"/>
<dbReference type="PANTHER" id="PTHR33988">
    <property type="entry name" value="ENDORIBONUCLEASE MAZF-RELATED"/>
    <property type="match status" value="1"/>
</dbReference>
<evidence type="ECO:0000313" key="2">
    <source>
        <dbReference type="Proteomes" id="UP000825388"/>
    </source>
</evidence>
<accession>A0AAW4RV80</accession>
<dbReference type="Proteomes" id="UP000825388">
    <property type="component" value="Unassembled WGS sequence"/>
</dbReference>
<dbReference type="PANTHER" id="PTHR33988:SF2">
    <property type="entry name" value="ENDORIBONUCLEASE MAZF"/>
    <property type="match status" value="1"/>
</dbReference>
<dbReference type="GO" id="GO:0006402">
    <property type="term" value="P:mRNA catabolic process"/>
    <property type="evidence" value="ECO:0007669"/>
    <property type="project" value="TreeGrafter"/>
</dbReference>
<evidence type="ECO:0000313" key="1">
    <source>
        <dbReference type="EMBL" id="MBZ3927036.1"/>
    </source>
</evidence>
<dbReference type="RefSeq" id="WP_005917856.1">
    <property type="nucleotide sequence ID" value="NZ_LOKL01000183.1"/>
</dbReference>
<proteinExistence type="predicted"/>
<dbReference type="EMBL" id="LOKL01000183">
    <property type="protein sequence ID" value="MBZ3927036.1"/>
    <property type="molecule type" value="Genomic_DNA"/>
</dbReference>
<reference evidence="1" key="1">
    <citation type="submission" date="2015-12" db="EMBL/GenBank/DDBJ databases">
        <authorList>
            <person name="Bansal K."/>
            <person name="Midha S."/>
            <person name="Patil P.B."/>
        </authorList>
    </citation>
    <scope>NUCLEOTIDE SEQUENCE</scope>
    <source>
        <strain evidence="1">LMG867</strain>
    </source>
</reference>
<dbReference type="InterPro" id="IPR003477">
    <property type="entry name" value="PemK-like"/>
</dbReference>
<gene>
    <name evidence="1" type="ORF">Xseb_21795</name>
</gene>
<dbReference type="GO" id="GO:0003677">
    <property type="term" value="F:DNA binding"/>
    <property type="evidence" value="ECO:0007669"/>
    <property type="project" value="InterPro"/>
</dbReference>
<sequence length="107" mass="11514">MTQRGDLVTVALPGAYGKPRPALVIQSDLLAELESVLVCPITSDLRDAMFRVTVEPSLTNGLQKISQVMVDKTAPIPRAKVSEPIGTLDAERMRAVERALMLVTGLA</sequence>
<dbReference type="GO" id="GO:0004521">
    <property type="term" value="F:RNA endonuclease activity"/>
    <property type="evidence" value="ECO:0007669"/>
    <property type="project" value="TreeGrafter"/>
</dbReference>
<dbReference type="SUPFAM" id="SSF50118">
    <property type="entry name" value="Cell growth inhibitor/plasmid maintenance toxic component"/>
    <property type="match status" value="1"/>
</dbReference>
<dbReference type="InterPro" id="IPR011067">
    <property type="entry name" value="Plasmid_toxin/cell-grow_inhib"/>
</dbReference>
<dbReference type="GO" id="GO:0016075">
    <property type="term" value="P:rRNA catabolic process"/>
    <property type="evidence" value="ECO:0007669"/>
    <property type="project" value="TreeGrafter"/>
</dbReference>
<dbReference type="Pfam" id="PF02452">
    <property type="entry name" value="PemK_toxin"/>
    <property type="match status" value="1"/>
</dbReference>
<dbReference type="Gene3D" id="2.30.30.110">
    <property type="match status" value="1"/>
</dbReference>
<comment type="caution">
    <text evidence="1">The sequence shown here is derived from an EMBL/GenBank/DDBJ whole genome shotgun (WGS) entry which is preliminary data.</text>
</comment>
<protein>
    <submittedName>
        <fullName evidence="1">Growth inhibitor PemK</fullName>
    </submittedName>
</protein>
<organism evidence="1 2">
    <name type="scientific">Xanthomonas citri pv. sesbaniae</name>
    <dbReference type="NCBI Taxonomy" id="473425"/>
    <lineage>
        <taxon>Bacteria</taxon>
        <taxon>Pseudomonadati</taxon>
        <taxon>Pseudomonadota</taxon>
        <taxon>Gammaproteobacteria</taxon>
        <taxon>Lysobacterales</taxon>
        <taxon>Lysobacteraceae</taxon>
        <taxon>Xanthomonas</taxon>
    </lineage>
</organism>